<dbReference type="AlphaFoldDB" id="A0AAF5PQ31"/>
<evidence type="ECO:0000313" key="2">
    <source>
        <dbReference type="WBParaSite" id="mrna-Wban_03826"/>
    </source>
</evidence>
<reference evidence="2" key="3">
    <citation type="submission" date="2024-02" db="UniProtKB">
        <authorList>
            <consortium name="WormBaseParasite"/>
        </authorList>
    </citation>
    <scope>IDENTIFICATION</scope>
    <source>
        <strain evidence="2">pt0022</strain>
    </source>
</reference>
<sequence length="119" mass="13686">MRLVTVPRKPKHARSAVPMNRWLYSISCAWYGTMLRDRCATPTPHHKYKDLKGGCIGVRSRIAVYDKVMKLCTNGLPNVLCCRKHLPKISNKMQLNDVARALQSSRTRPFGEFFLLIQK</sequence>
<dbReference type="WBParaSite" id="mrna-Wban_03826">
    <property type="protein sequence ID" value="mrna-Wban_03826"/>
    <property type="gene ID" value="Wban_03826"/>
</dbReference>
<proteinExistence type="predicted"/>
<reference evidence="1" key="2">
    <citation type="journal article" date="2016" name="Mol. Ecol.">
        <title>Population genomics of the filarial nematode parasite Wuchereria bancrofti from mosquitoes.</title>
        <authorList>
            <person name="Small S.T."/>
            <person name="Reimer L.J."/>
            <person name="Tisch D.J."/>
            <person name="King C.L."/>
            <person name="Christensen B.M."/>
            <person name="Siba P.M."/>
            <person name="Kazura J.W."/>
            <person name="Serre D."/>
            <person name="Zimmerman P.A."/>
        </authorList>
    </citation>
    <scope>NUCLEOTIDE SEQUENCE</scope>
    <source>
        <strain evidence="1">pt0022</strain>
    </source>
</reference>
<accession>A0AAF5PQ31</accession>
<dbReference type="Proteomes" id="UP000093561">
    <property type="component" value="Unassembled WGS sequence"/>
</dbReference>
<evidence type="ECO:0000313" key="1">
    <source>
        <dbReference type="Proteomes" id="UP000093561"/>
    </source>
</evidence>
<protein>
    <submittedName>
        <fullName evidence="2">Uncharacterized protein</fullName>
    </submittedName>
</protein>
<reference evidence="1" key="1">
    <citation type="submission" date="2015-03" db="EMBL/GenBank/DDBJ databases">
        <title>Wuchereria bancrofti Genome Sequencing Papua New Guinea Strain.</title>
        <authorList>
            <person name="Small S.T."/>
            <person name="Serre D."/>
            <person name="Zimmerman P.A."/>
        </authorList>
    </citation>
    <scope>NUCLEOTIDE SEQUENCE [LARGE SCALE GENOMIC DNA]</scope>
    <source>
        <strain evidence="1">pt0022</strain>
    </source>
</reference>
<organism evidence="1 2">
    <name type="scientific">Wuchereria bancrofti</name>
    <dbReference type="NCBI Taxonomy" id="6293"/>
    <lineage>
        <taxon>Eukaryota</taxon>
        <taxon>Metazoa</taxon>
        <taxon>Ecdysozoa</taxon>
        <taxon>Nematoda</taxon>
        <taxon>Chromadorea</taxon>
        <taxon>Rhabditida</taxon>
        <taxon>Spirurina</taxon>
        <taxon>Spiruromorpha</taxon>
        <taxon>Filarioidea</taxon>
        <taxon>Onchocercidae</taxon>
        <taxon>Wuchereria</taxon>
    </lineage>
</organism>
<name>A0AAF5PQ31_WUCBA</name>